<dbReference type="AlphaFoldDB" id="A0A6J7EN05"/>
<protein>
    <submittedName>
        <fullName evidence="4">Unannotated protein</fullName>
    </submittedName>
</protein>
<dbReference type="EMBL" id="CAEZYH010000021">
    <property type="protein sequence ID" value="CAB4716444.1"/>
    <property type="molecule type" value="Genomic_DNA"/>
</dbReference>
<dbReference type="EMBL" id="CAFBMF010000035">
    <property type="protein sequence ID" value="CAB4897269.1"/>
    <property type="molecule type" value="Genomic_DNA"/>
</dbReference>
<feature type="compositionally biased region" description="Low complexity" evidence="1">
    <location>
        <begin position="73"/>
        <end position="89"/>
    </location>
</feature>
<feature type="region of interest" description="Disordered" evidence="1">
    <location>
        <begin position="101"/>
        <end position="162"/>
    </location>
</feature>
<feature type="region of interest" description="Disordered" evidence="1">
    <location>
        <begin position="51"/>
        <end position="89"/>
    </location>
</feature>
<proteinExistence type="predicted"/>
<evidence type="ECO:0000256" key="1">
    <source>
        <dbReference type="SAM" id="MobiDB-lite"/>
    </source>
</evidence>
<gene>
    <name evidence="2" type="ORF">UFOPK2658_00723</name>
    <name evidence="3" type="ORF">UFOPK3004_00423</name>
    <name evidence="4" type="ORF">UFOPK3304_01991</name>
    <name evidence="5" type="ORF">UFOPK3494_00748</name>
    <name evidence="6" type="ORF">UFOPK4134_01880</name>
</gene>
<dbReference type="EMBL" id="CAFAAL010000021">
    <property type="protein sequence ID" value="CAB4796939.1"/>
    <property type="molecule type" value="Genomic_DNA"/>
</dbReference>
<evidence type="ECO:0000313" key="6">
    <source>
        <dbReference type="EMBL" id="CAB5038284.1"/>
    </source>
</evidence>
<accession>A0A6J7EN05</accession>
<dbReference type="EMBL" id="CAFBLJ010000202">
    <property type="protein sequence ID" value="CAB4884456.1"/>
    <property type="molecule type" value="Genomic_DNA"/>
</dbReference>
<evidence type="ECO:0000313" key="5">
    <source>
        <dbReference type="EMBL" id="CAB4897269.1"/>
    </source>
</evidence>
<sequence length="265" mass="26726">MKNIRHINIRNTAIAIVALTGLAVATTACFGNSSTDSASKALDATIEAVADQPESAAKDDSPAATSSDTADVESPTPSTATPATAAPTSPEAIPVATEGFENETAPSTETPSAEAPSTAAPTSPEAIPAATEGFENETAPGTEAPATTTPATTTPTTPSTPGIVLLPTIHFVTFAKDGLNISTSILVEEGGLGRNDIVSVEMSYTKFGVTRTVAATIASSTTTSSLWLIDGLMLRAGDTVTIHAVDARGNSDDMTATVTLTTSMG</sequence>
<organism evidence="4">
    <name type="scientific">freshwater metagenome</name>
    <dbReference type="NCBI Taxonomy" id="449393"/>
    <lineage>
        <taxon>unclassified sequences</taxon>
        <taxon>metagenomes</taxon>
        <taxon>ecological metagenomes</taxon>
    </lineage>
</organism>
<feature type="compositionally biased region" description="Low complexity" evidence="1">
    <location>
        <begin position="103"/>
        <end position="161"/>
    </location>
</feature>
<evidence type="ECO:0000313" key="2">
    <source>
        <dbReference type="EMBL" id="CAB4716444.1"/>
    </source>
</evidence>
<dbReference type="EMBL" id="CAFBPS010000243">
    <property type="protein sequence ID" value="CAB5038284.1"/>
    <property type="molecule type" value="Genomic_DNA"/>
</dbReference>
<reference evidence="4" key="1">
    <citation type="submission" date="2020-05" db="EMBL/GenBank/DDBJ databases">
        <authorList>
            <person name="Chiriac C."/>
            <person name="Salcher M."/>
            <person name="Ghai R."/>
            <person name="Kavagutti S V."/>
        </authorList>
    </citation>
    <scope>NUCLEOTIDE SEQUENCE</scope>
</reference>
<evidence type="ECO:0000313" key="3">
    <source>
        <dbReference type="EMBL" id="CAB4796939.1"/>
    </source>
</evidence>
<dbReference type="PROSITE" id="PS51257">
    <property type="entry name" value="PROKAR_LIPOPROTEIN"/>
    <property type="match status" value="1"/>
</dbReference>
<name>A0A6J7EN05_9ZZZZ</name>
<evidence type="ECO:0000313" key="4">
    <source>
        <dbReference type="EMBL" id="CAB4884456.1"/>
    </source>
</evidence>